<organism evidence="1 2">
    <name type="scientific">Paractinoplanes globisporus</name>
    <dbReference type="NCBI Taxonomy" id="113565"/>
    <lineage>
        <taxon>Bacteria</taxon>
        <taxon>Bacillati</taxon>
        <taxon>Actinomycetota</taxon>
        <taxon>Actinomycetes</taxon>
        <taxon>Micromonosporales</taxon>
        <taxon>Micromonosporaceae</taxon>
        <taxon>Paractinoplanes</taxon>
    </lineage>
</organism>
<proteinExistence type="predicted"/>
<dbReference type="Pfam" id="PF19939">
    <property type="entry name" value="DUF6401"/>
    <property type="match status" value="1"/>
</dbReference>
<dbReference type="InterPro" id="IPR045647">
    <property type="entry name" value="DUF6401"/>
</dbReference>
<accession>A0ABW6W5J0</accession>
<sequence length="129" mass="13556">MTNEFLAFAPISADATAPILDPATALLDEMMARVGVDGLAAAFADPGLLALVDQHAAAVRDALAEAERPLDGSSLASYVRSIVAGARRSGRYIPAIGEAPTRPSEWLASDWHMLRLVAVCLLAEAEDLL</sequence>
<evidence type="ECO:0000313" key="2">
    <source>
        <dbReference type="Proteomes" id="UP001602245"/>
    </source>
</evidence>
<evidence type="ECO:0000313" key="1">
    <source>
        <dbReference type="EMBL" id="MFF5288248.1"/>
    </source>
</evidence>
<name>A0ABW6W5J0_9ACTN</name>
<dbReference type="RefSeq" id="WP_020518681.1">
    <property type="nucleotide sequence ID" value="NZ_JBIAZU010000001.1"/>
</dbReference>
<dbReference type="Proteomes" id="UP001602245">
    <property type="component" value="Unassembled WGS sequence"/>
</dbReference>
<gene>
    <name evidence="1" type="ORF">ACFY35_02350</name>
</gene>
<comment type="caution">
    <text evidence="1">The sequence shown here is derived from an EMBL/GenBank/DDBJ whole genome shotgun (WGS) entry which is preliminary data.</text>
</comment>
<reference evidence="1 2" key="1">
    <citation type="submission" date="2024-10" db="EMBL/GenBank/DDBJ databases">
        <title>The Natural Products Discovery Center: Release of the First 8490 Sequenced Strains for Exploring Actinobacteria Biosynthetic Diversity.</title>
        <authorList>
            <person name="Kalkreuter E."/>
            <person name="Kautsar S.A."/>
            <person name="Yang D."/>
            <person name="Bader C.D."/>
            <person name="Teijaro C.N."/>
            <person name="Fluegel L."/>
            <person name="Davis C.M."/>
            <person name="Simpson J.R."/>
            <person name="Lauterbach L."/>
            <person name="Steele A.D."/>
            <person name="Gui C."/>
            <person name="Meng S."/>
            <person name="Li G."/>
            <person name="Viehrig K."/>
            <person name="Ye F."/>
            <person name="Su P."/>
            <person name="Kiefer A.F."/>
            <person name="Nichols A."/>
            <person name="Cepeda A.J."/>
            <person name="Yan W."/>
            <person name="Fan B."/>
            <person name="Jiang Y."/>
            <person name="Adhikari A."/>
            <person name="Zheng C.-J."/>
            <person name="Schuster L."/>
            <person name="Cowan T.M."/>
            <person name="Smanski M.J."/>
            <person name="Chevrette M.G."/>
            <person name="De Carvalho L.P.S."/>
            <person name="Shen B."/>
        </authorList>
    </citation>
    <scope>NUCLEOTIDE SEQUENCE [LARGE SCALE GENOMIC DNA]</scope>
    <source>
        <strain evidence="1 2">NPDC000087</strain>
    </source>
</reference>
<protein>
    <submittedName>
        <fullName evidence="1">DUF6401 family natural product biosynthesis protein</fullName>
    </submittedName>
</protein>
<dbReference type="EMBL" id="JBIAZU010000001">
    <property type="protein sequence ID" value="MFF5288248.1"/>
    <property type="molecule type" value="Genomic_DNA"/>
</dbReference>
<keyword evidence="2" id="KW-1185">Reference proteome</keyword>